<dbReference type="InterPro" id="IPR009000">
    <property type="entry name" value="Transl_B-barrel_sf"/>
</dbReference>
<dbReference type="InterPro" id="IPR049393">
    <property type="entry name" value="eEFSec_III"/>
</dbReference>
<dbReference type="Proteomes" id="UP000887564">
    <property type="component" value="Unplaced"/>
</dbReference>
<name>A0A914R297_PAREQ</name>
<reference evidence="3" key="1">
    <citation type="submission" date="2022-11" db="UniProtKB">
        <authorList>
            <consortium name="WormBaseParasite"/>
        </authorList>
    </citation>
    <scope>IDENTIFICATION</scope>
</reference>
<evidence type="ECO:0000259" key="1">
    <source>
        <dbReference type="Pfam" id="PF21208"/>
    </source>
</evidence>
<dbReference type="Gene3D" id="2.40.30.10">
    <property type="entry name" value="Translation factors"/>
    <property type="match status" value="1"/>
</dbReference>
<proteinExistence type="predicted"/>
<accession>A0A914R297</accession>
<feature type="domain" description="Selenocysteine-specific elongation factor 3rd" evidence="1">
    <location>
        <begin position="64"/>
        <end position="114"/>
    </location>
</feature>
<organism evidence="2 3">
    <name type="scientific">Parascaris equorum</name>
    <name type="common">Equine roundworm</name>
    <dbReference type="NCBI Taxonomy" id="6256"/>
    <lineage>
        <taxon>Eukaryota</taxon>
        <taxon>Metazoa</taxon>
        <taxon>Ecdysozoa</taxon>
        <taxon>Nematoda</taxon>
        <taxon>Chromadorea</taxon>
        <taxon>Rhabditida</taxon>
        <taxon>Spirurina</taxon>
        <taxon>Ascaridomorpha</taxon>
        <taxon>Ascaridoidea</taxon>
        <taxon>Ascarididae</taxon>
        <taxon>Parascaris</taxon>
    </lineage>
</organism>
<keyword evidence="2" id="KW-1185">Reference proteome</keyword>
<dbReference type="AlphaFoldDB" id="A0A914R297"/>
<evidence type="ECO:0000313" key="3">
    <source>
        <dbReference type="WBParaSite" id="PEQ_0000056701-mRNA-1"/>
    </source>
</evidence>
<dbReference type="Pfam" id="PF21208">
    <property type="entry name" value="euk_SelB_III"/>
    <property type="match status" value="1"/>
</dbReference>
<dbReference type="WBParaSite" id="PEQ_0000056701-mRNA-1">
    <property type="protein sequence ID" value="PEQ_0000056701-mRNA-1"/>
    <property type="gene ID" value="PEQ_0000056701"/>
</dbReference>
<sequence>MEVVIPSLKEKRKVKGMQRWKEDIKCASMGERVGVLFQDIPTKDIDRTVIFQPAALDAVQVALASITLISQFKCELSDRSKIHVSIGFETVMTTCQFLVEDDEEEFEQLSNLDERERGTIEGPFGKSGKIRVRVPQGLSDDTVAAITAGEKVTVELWMKKYLNNGKLISYLP</sequence>
<dbReference type="SUPFAM" id="SSF50447">
    <property type="entry name" value="Translation proteins"/>
    <property type="match status" value="1"/>
</dbReference>
<protein>
    <recommendedName>
        <fullName evidence="1">Selenocysteine-specific elongation factor 3rd domain-containing protein</fullName>
    </recommendedName>
</protein>
<evidence type="ECO:0000313" key="2">
    <source>
        <dbReference type="Proteomes" id="UP000887564"/>
    </source>
</evidence>